<name>A0A915DJ65_9BILA</name>
<dbReference type="InterPro" id="IPR009057">
    <property type="entry name" value="Homeodomain-like_sf"/>
</dbReference>
<keyword evidence="7" id="KW-1185">Reference proteome</keyword>
<feature type="domain" description="SWIRM" evidence="6">
    <location>
        <begin position="69"/>
        <end position="128"/>
    </location>
</feature>
<dbReference type="InterPro" id="IPR007526">
    <property type="entry name" value="SWIRM"/>
</dbReference>
<dbReference type="FunFam" id="1.10.10.10:FF:000020">
    <property type="entry name" value="SWI/SNF complex subunit SMARCC2 isoform c"/>
    <property type="match status" value="1"/>
</dbReference>
<dbReference type="GO" id="GO:0005634">
    <property type="term" value="C:nucleus"/>
    <property type="evidence" value="ECO:0007669"/>
    <property type="project" value="UniProtKB-SubCell"/>
</dbReference>
<keyword evidence="3" id="KW-0804">Transcription</keyword>
<dbReference type="InterPro" id="IPR036388">
    <property type="entry name" value="WH-like_DNA-bd_sf"/>
</dbReference>
<dbReference type="PROSITE" id="PS50934">
    <property type="entry name" value="SWIRM"/>
    <property type="match status" value="1"/>
</dbReference>
<protein>
    <submittedName>
        <fullName evidence="8">SWIRM domain-containing protein</fullName>
    </submittedName>
</protein>
<comment type="subcellular location">
    <subcellularLocation>
        <location evidence="1">Nucleus</location>
    </subcellularLocation>
</comment>
<dbReference type="Proteomes" id="UP000887574">
    <property type="component" value="Unplaced"/>
</dbReference>
<feature type="region of interest" description="Disordered" evidence="5">
    <location>
        <begin position="1"/>
        <end position="61"/>
    </location>
</feature>
<evidence type="ECO:0000256" key="1">
    <source>
        <dbReference type="ARBA" id="ARBA00004123"/>
    </source>
</evidence>
<sequence>MRRGGAKRPRDKDDVSGDGMDHAMDRRNSPDSPPSSTNSRMTPLNVPKGKEKDAEYTAPKTQKLKRGIPEFFNGRNRSKTAEVYLAYRNFMIDTYRLNPFEYLSATACRRNLSGDVCSILRYINIYYS</sequence>
<dbReference type="SUPFAM" id="SSF46689">
    <property type="entry name" value="Homeodomain-like"/>
    <property type="match status" value="1"/>
</dbReference>
<evidence type="ECO:0000256" key="4">
    <source>
        <dbReference type="ARBA" id="ARBA00023242"/>
    </source>
</evidence>
<keyword evidence="2" id="KW-0805">Transcription regulation</keyword>
<dbReference type="WBParaSite" id="jg2002">
    <property type="protein sequence ID" value="jg2002"/>
    <property type="gene ID" value="jg2002"/>
</dbReference>
<evidence type="ECO:0000313" key="7">
    <source>
        <dbReference type="Proteomes" id="UP000887574"/>
    </source>
</evidence>
<dbReference type="AlphaFoldDB" id="A0A915DJ65"/>
<evidence type="ECO:0000313" key="8">
    <source>
        <dbReference type="WBParaSite" id="jg2002"/>
    </source>
</evidence>
<accession>A0A915DJ65</accession>
<reference evidence="8" key="1">
    <citation type="submission" date="2022-11" db="UniProtKB">
        <authorList>
            <consortium name="WormBaseParasite"/>
        </authorList>
    </citation>
    <scope>IDENTIFICATION</scope>
</reference>
<evidence type="ECO:0000256" key="5">
    <source>
        <dbReference type="SAM" id="MobiDB-lite"/>
    </source>
</evidence>
<keyword evidence="4" id="KW-0539">Nucleus</keyword>
<evidence type="ECO:0000256" key="2">
    <source>
        <dbReference type="ARBA" id="ARBA00023015"/>
    </source>
</evidence>
<organism evidence="7 8">
    <name type="scientific">Ditylenchus dipsaci</name>
    <dbReference type="NCBI Taxonomy" id="166011"/>
    <lineage>
        <taxon>Eukaryota</taxon>
        <taxon>Metazoa</taxon>
        <taxon>Ecdysozoa</taxon>
        <taxon>Nematoda</taxon>
        <taxon>Chromadorea</taxon>
        <taxon>Rhabditida</taxon>
        <taxon>Tylenchina</taxon>
        <taxon>Tylenchomorpha</taxon>
        <taxon>Sphaerularioidea</taxon>
        <taxon>Anguinidae</taxon>
        <taxon>Anguininae</taxon>
        <taxon>Ditylenchus</taxon>
    </lineage>
</organism>
<proteinExistence type="predicted"/>
<feature type="compositionally biased region" description="Basic and acidic residues" evidence="5">
    <location>
        <begin position="8"/>
        <end position="29"/>
    </location>
</feature>
<evidence type="ECO:0000259" key="6">
    <source>
        <dbReference type="PROSITE" id="PS50934"/>
    </source>
</evidence>
<evidence type="ECO:0000256" key="3">
    <source>
        <dbReference type="ARBA" id="ARBA00023163"/>
    </source>
</evidence>
<dbReference type="Pfam" id="PF04433">
    <property type="entry name" value="SWIRM"/>
    <property type="match status" value="1"/>
</dbReference>
<dbReference type="Gene3D" id="1.10.10.10">
    <property type="entry name" value="Winged helix-like DNA-binding domain superfamily/Winged helix DNA-binding domain"/>
    <property type="match status" value="1"/>
</dbReference>